<dbReference type="GeneID" id="87950089"/>
<dbReference type="Proteomes" id="UP001322277">
    <property type="component" value="Chromosome 9"/>
</dbReference>
<sequence>MSTFFILRSRIAGRVTSRQTLWRLRLLRPQPSVQHVWLISPLFPFSQSLSLVTIIFLKRCCGGCFLHISPNVHGCVFPHQDGALTVVVELSFAGRVVVASTFTGVLQRSVRLLRSPSRLNISHLSNAPLPKRPSTGEPVTLRAEYPWESTRNSSTPHVLISKELTEHSVSSTSKRICRGRENQELYIHRSGRVGKASKQAAQCYEGQRARMLGGCCTRSITLRTILSRRRLTRCCCPT</sequence>
<proteinExistence type="predicted"/>
<keyword evidence="2" id="KW-1185">Reference proteome</keyword>
<accession>A0AAX4IZE9</accession>
<dbReference type="AlphaFoldDB" id="A0AAX4IZE9"/>
<protein>
    <submittedName>
        <fullName evidence="1">Uncharacterized protein</fullName>
    </submittedName>
</protein>
<gene>
    <name evidence="1" type="ORF">CDEST_13589</name>
</gene>
<evidence type="ECO:0000313" key="1">
    <source>
        <dbReference type="EMBL" id="WQF88575.1"/>
    </source>
</evidence>
<dbReference type="RefSeq" id="XP_062785796.1">
    <property type="nucleotide sequence ID" value="XM_062929745.1"/>
</dbReference>
<name>A0AAX4IZE9_9PEZI</name>
<evidence type="ECO:0000313" key="2">
    <source>
        <dbReference type="Proteomes" id="UP001322277"/>
    </source>
</evidence>
<organism evidence="1 2">
    <name type="scientific">Colletotrichum destructivum</name>
    <dbReference type="NCBI Taxonomy" id="34406"/>
    <lineage>
        <taxon>Eukaryota</taxon>
        <taxon>Fungi</taxon>
        <taxon>Dikarya</taxon>
        <taxon>Ascomycota</taxon>
        <taxon>Pezizomycotina</taxon>
        <taxon>Sordariomycetes</taxon>
        <taxon>Hypocreomycetidae</taxon>
        <taxon>Glomerellales</taxon>
        <taxon>Glomerellaceae</taxon>
        <taxon>Colletotrichum</taxon>
        <taxon>Colletotrichum destructivum species complex</taxon>
    </lineage>
</organism>
<reference evidence="2" key="1">
    <citation type="journal article" date="2023" name="bioRxiv">
        <title>Complete genome of the Medicago anthracnose fungus, Colletotrichum destructivum, reveals a mini-chromosome-like region within a core chromosome.</title>
        <authorList>
            <person name="Lapalu N."/>
            <person name="Simon A."/>
            <person name="Lu A."/>
            <person name="Plaumann P.-L."/>
            <person name="Amselem J."/>
            <person name="Pigne S."/>
            <person name="Auger A."/>
            <person name="Koch C."/>
            <person name="Dallery J.-F."/>
            <person name="O'Connell R.J."/>
        </authorList>
    </citation>
    <scope>NUCLEOTIDE SEQUENCE [LARGE SCALE GENOMIC DNA]</scope>
    <source>
        <strain evidence="2">CBS 520.97</strain>
    </source>
</reference>
<dbReference type="KEGG" id="cdet:87950089"/>
<dbReference type="EMBL" id="CP137313">
    <property type="protein sequence ID" value="WQF88575.1"/>
    <property type="molecule type" value="Genomic_DNA"/>
</dbReference>